<dbReference type="InterPro" id="IPR041312">
    <property type="entry name" value="CHIP_TPR_N"/>
</dbReference>
<evidence type="ECO:0000256" key="8">
    <source>
        <dbReference type="ARBA" id="ARBA00022833"/>
    </source>
</evidence>
<dbReference type="InterPro" id="IPR011990">
    <property type="entry name" value="TPR-like_helical_dom_sf"/>
</dbReference>
<evidence type="ECO:0000256" key="6">
    <source>
        <dbReference type="ARBA" id="ARBA00022771"/>
    </source>
</evidence>
<feature type="domain" description="U-box" evidence="14">
    <location>
        <begin position="253"/>
        <end position="289"/>
    </location>
</feature>
<dbReference type="PANTHER" id="PTHR46803">
    <property type="entry name" value="E3 UBIQUITIN-PROTEIN LIGASE CHIP"/>
    <property type="match status" value="1"/>
</dbReference>
<feature type="compositionally biased region" description="Low complexity" evidence="12">
    <location>
        <begin position="1053"/>
        <end position="1065"/>
    </location>
</feature>
<evidence type="ECO:0000256" key="10">
    <source>
        <dbReference type="PROSITE-ProRule" id="PRU00339"/>
    </source>
</evidence>
<feature type="region of interest" description="Disordered" evidence="12">
    <location>
        <begin position="366"/>
        <end position="396"/>
    </location>
</feature>
<dbReference type="PANTHER" id="PTHR46803:SF2">
    <property type="entry name" value="E3 UBIQUITIN-PROTEIN LIGASE CHIP"/>
    <property type="match status" value="1"/>
</dbReference>
<evidence type="ECO:0000256" key="9">
    <source>
        <dbReference type="PROSITE-ProRule" id="PRU00175"/>
    </source>
</evidence>
<feature type="region of interest" description="Disordered" evidence="12">
    <location>
        <begin position="932"/>
        <end position="952"/>
    </location>
</feature>
<comment type="caution">
    <text evidence="15">The sequence shown here is derived from an EMBL/GenBank/DDBJ whole genome shotgun (WGS) entry which is preliminary data.</text>
</comment>
<keyword evidence="7" id="KW-0833">Ubl conjugation pathway</keyword>
<dbReference type="PROSITE" id="PS00518">
    <property type="entry name" value="ZF_RING_1"/>
    <property type="match status" value="1"/>
</dbReference>
<dbReference type="InterPro" id="IPR017907">
    <property type="entry name" value="Znf_RING_CS"/>
</dbReference>
<protein>
    <recommendedName>
        <fullName evidence="2">RING-type E3 ubiquitin transferase</fullName>
        <ecNumber evidence="2">2.3.2.27</ecNumber>
    </recommendedName>
</protein>
<evidence type="ECO:0000256" key="11">
    <source>
        <dbReference type="SAM" id="Coils"/>
    </source>
</evidence>
<comment type="catalytic activity">
    <reaction evidence="1">
        <text>S-ubiquitinyl-[E2 ubiquitin-conjugating enzyme]-L-cysteine + [acceptor protein]-L-lysine = [E2 ubiquitin-conjugating enzyme]-L-cysteine + N(6)-ubiquitinyl-[acceptor protein]-L-lysine.</text>
        <dbReference type="EC" id="2.3.2.27"/>
    </reaction>
</comment>
<evidence type="ECO:0000256" key="2">
    <source>
        <dbReference type="ARBA" id="ARBA00012483"/>
    </source>
</evidence>
<feature type="domain" description="RING-type" evidence="13">
    <location>
        <begin position="468"/>
        <end position="507"/>
    </location>
</feature>
<feature type="region of interest" description="Disordered" evidence="12">
    <location>
        <begin position="191"/>
        <end position="212"/>
    </location>
</feature>
<organism evidence="15 16">
    <name type="scientific">Taenia crassiceps</name>
    <dbReference type="NCBI Taxonomy" id="6207"/>
    <lineage>
        <taxon>Eukaryota</taxon>
        <taxon>Metazoa</taxon>
        <taxon>Spiralia</taxon>
        <taxon>Lophotrochozoa</taxon>
        <taxon>Platyhelminthes</taxon>
        <taxon>Cestoda</taxon>
        <taxon>Eucestoda</taxon>
        <taxon>Cyclophyllidea</taxon>
        <taxon>Taeniidae</taxon>
        <taxon>Taenia</taxon>
    </lineage>
</organism>
<feature type="coiled-coil region" evidence="11">
    <location>
        <begin position="158"/>
        <end position="187"/>
    </location>
</feature>
<dbReference type="SUPFAM" id="SSF57850">
    <property type="entry name" value="RING/U-box"/>
    <property type="match status" value="2"/>
</dbReference>
<dbReference type="Proteomes" id="UP001651158">
    <property type="component" value="Unassembled WGS sequence"/>
</dbReference>
<reference evidence="15 16" key="1">
    <citation type="journal article" date="2022" name="Front. Cell. Infect. Microbiol.">
        <title>The Genomes of Two Strains of Taenia crassiceps the Animal Model for the Study of Human Cysticercosis.</title>
        <authorList>
            <person name="Bobes R.J."/>
            <person name="Estrada K."/>
            <person name="Rios-Valencia D.G."/>
            <person name="Calderon-Gallegos A."/>
            <person name="de la Torre P."/>
            <person name="Carrero J.C."/>
            <person name="Sanchez-Flores A."/>
            <person name="Laclette J.P."/>
        </authorList>
    </citation>
    <scope>NUCLEOTIDE SEQUENCE [LARGE SCALE GENOMIC DNA]</scope>
    <source>
        <strain evidence="15">WFUcys</strain>
    </source>
</reference>
<feature type="compositionally biased region" description="Basic and acidic residues" evidence="12">
    <location>
        <begin position="199"/>
        <end position="211"/>
    </location>
</feature>
<name>A0ABR4Q959_9CEST</name>
<evidence type="ECO:0000256" key="1">
    <source>
        <dbReference type="ARBA" id="ARBA00000900"/>
    </source>
</evidence>
<evidence type="ECO:0000313" key="16">
    <source>
        <dbReference type="Proteomes" id="UP001651158"/>
    </source>
</evidence>
<sequence>MEKSKPLDLSRMSHSELKDSGNRFFAASDNSRAIECYTLAIKKNGSISTYYSNRALCYLQMKLYDRALADCRRALELDPSNLKAFFFAGQCHLALGHYDEAVAKLTTAHSLALETHKNFGDDIAASIRLAKRKRFEQLDEKRRQEEIEFQAYLSKLIIEDGERRLKVLQETSAKEESEDALKVLEQKATDNIESFSPESGRDTPDGDRDSASVDVQVSIRPANASQIEAETAARLRDLDAIFAQVDERRMKRELPDYLCGQISFELMQDPVITPSGITYDRQSIQAHLRQRIHGPMASKYFTPAPPPIRPPVYFRYCAQISMNHSSKSRSRSPIDRSWYPVTTSSSDSSPHLRSIVVEGEFASSSVRTRSSRRRHQELLEGTASRATRARSTLTQRLRRSPRSLAPIAVSDAVDRDVGGGSSALSFNPEGSDEFVTAGPENKLLKDRMFNGADAAVTLTKESNADDDCAICRDRKVNQSYLLPCMHTYCFQCILQWVRINPTCPLCKALVRKIIHSINSDSNFKEYDIRSSPRNVINLMTPIVNLLNTSLHRSSLAVSNTSDTIFHPEPRSTLLMALVVRALRTTTTNPYLLRRLVYVNKFYTYPAPLPVHSNSAETLSCLTRCTSRSFLAENEALQTRLIDFTQRELFYLAPWVDYMQSNRGAAAIHPLGEGNSNPSEALGRLSMGIVCRIASHLVPLARVDDFADAIRGIDDRDQGGDGLLESVSTSALKHFSWELLQFARFSGTLQEYYSQSCLYANHFTGGHMRLEHSPPMHTAVYTTPRPGVAAGGFANSLEGVSKETAQWLYRHLFNAPRSPFMSFTPHPDNNIIRMACQTLQCPASYNPSRLVNSNDSVYHLRRQGIRGLLSRMAEQTWSDEVAQLGLCELIDQARIGSAMERLTHHGRHLVLRRIANLIAFFSQPAYVACPNTPLPSVGSREHGETSQPLRLSRPHTTSLREANAVTIALGEDNSDTEGDNDEAIIVSDSEDSSTQQSSSGCSSIPRCCVEHRKHCCCCYRRRSAEHMKPTEFAHMFKAFIEFYEERRNRRRLRPQILNRPSSPIVISDDDEEEEDEPEPQPGPSRPRQESPQQTPRQPTKVAEDNPVRASEELPSVIIRPTTAIEFYSLLNQAMDCDEEVPNVSASNVSPSQPIVKQEEGPQRPARPTSAPA</sequence>
<dbReference type="Pfam" id="PF04564">
    <property type="entry name" value="U-box"/>
    <property type="match status" value="1"/>
</dbReference>
<feature type="compositionally biased region" description="Basic and acidic residues" evidence="12">
    <location>
        <begin position="1100"/>
        <end position="1110"/>
    </location>
</feature>
<dbReference type="InterPro" id="IPR003613">
    <property type="entry name" value="Ubox_domain"/>
</dbReference>
<gene>
    <name evidence="15" type="ORF">TcWFU_002284</name>
</gene>
<dbReference type="Pfam" id="PF00515">
    <property type="entry name" value="TPR_1"/>
    <property type="match status" value="1"/>
</dbReference>
<dbReference type="PROSITE" id="PS50089">
    <property type="entry name" value="ZF_RING_2"/>
    <property type="match status" value="1"/>
</dbReference>
<feature type="repeat" description="TPR" evidence="10">
    <location>
        <begin position="48"/>
        <end position="81"/>
    </location>
</feature>
<keyword evidence="11" id="KW-0175">Coiled coil</keyword>
<dbReference type="CDD" id="cd23130">
    <property type="entry name" value="RING-HC_EHV1-like"/>
    <property type="match status" value="1"/>
</dbReference>
<dbReference type="InterPro" id="IPR013083">
    <property type="entry name" value="Znf_RING/FYVE/PHD"/>
</dbReference>
<keyword evidence="3" id="KW-0808">Transferase</keyword>
<evidence type="ECO:0000256" key="5">
    <source>
        <dbReference type="ARBA" id="ARBA00022737"/>
    </source>
</evidence>
<dbReference type="SMART" id="SM00184">
    <property type="entry name" value="RING"/>
    <property type="match status" value="1"/>
</dbReference>
<keyword evidence="10" id="KW-0802">TPR repeat</keyword>
<keyword evidence="6 9" id="KW-0863">Zinc-finger</keyword>
<proteinExistence type="predicted"/>
<keyword evidence="4" id="KW-0479">Metal-binding</keyword>
<feature type="compositionally biased region" description="Acidic residues" evidence="12">
    <location>
        <begin position="1066"/>
        <end position="1077"/>
    </location>
</feature>
<evidence type="ECO:0000259" key="14">
    <source>
        <dbReference type="PROSITE" id="PS51698"/>
    </source>
</evidence>
<keyword evidence="16" id="KW-1185">Reference proteome</keyword>
<evidence type="ECO:0000256" key="7">
    <source>
        <dbReference type="ARBA" id="ARBA00022786"/>
    </source>
</evidence>
<dbReference type="EC" id="2.3.2.27" evidence="2"/>
<dbReference type="Gene3D" id="3.30.40.10">
    <property type="entry name" value="Zinc/RING finger domain, C3HC4 (zinc finger)"/>
    <property type="match status" value="2"/>
</dbReference>
<dbReference type="SUPFAM" id="SSF48452">
    <property type="entry name" value="TPR-like"/>
    <property type="match status" value="1"/>
</dbReference>
<dbReference type="Pfam" id="PF00097">
    <property type="entry name" value="zf-C3HC4"/>
    <property type="match status" value="1"/>
</dbReference>
<evidence type="ECO:0000259" key="13">
    <source>
        <dbReference type="PROSITE" id="PS50089"/>
    </source>
</evidence>
<evidence type="ECO:0000256" key="4">
    <source>
        <dbReference type="ARBA" id="ARBA00022723"/>
    </source>
</evidence>
<accession>A0ABR4Q959</accession>
<dbReference type="PROSITE" id="PS50005">
    <property type="entry name" value="TPR"/>
    <property type="match status" value="1"/>
</dbReference>
<dbReference type="InterPro" id="IPR019734">
    <property type="entry name" value="TPR_rpt"/>
</dbReference>
<evidence type="ECO:0000256" key="12">
    <source>
        <dbReference type="SAM" id="MobiDB-lite"/>
    </source>
</evidence>
<dbReference type="Pfam" id="PF18391">
    <property type="entry name" value="CHIP_TPR_N"/>
    <property type="match status" value="1"/>
</dbReference>
<keyword evidence="5" id="KW-0677">Repeat</keyword>
<dbReference type="Gene3D" id="6.10.140.2020">
    <property type="match status" value="1"/>
</dbReference>
<dbReference type="PROSITE" id="PS51698">
    <property type="entry name" value="U_BOX"/>
    <property type="match status" value="1"/>
</dbReference>
<dbReference type="EMBL" id="JAKROA010000006">
    <property type="protein sequence ID" value="KAL5106093.1"/>
    <property type="molecule type" value="Genomic_DNA"/>
</dbReference>
<feature type="region of interest" description="Disordered" evidence="12">
    <location>
        <begin position="1053"/>
        <end position="1113"/>
    </location>
</feature>
<keyword evidence="8" id="KW-0862">Zinc</keyword>
<feature type="compositionally biased region" description="Low complexity" evidence="12">
    <location>
        <begin position="1140"/>
        <end position="1150"/>
    </location>
</feature>
<dbReference type="SMART" id="SM00028">
    <property type="entry name" value="TPR"/>
    <property type="match status" value="3"/>
</dbReference>
<dbReference type="Gene3D" id="1.25.40.10">
    <property type="entry name" value="Tetratricopeptide repeat domain"/>
    <property type="match status" value="1"/>
</dbReference>
<evidence type="ECO:0000256" key="3">
    <source>
        <dbReference type="ARBA" id="ARBA00022679"/>
    </source>
</evidence>
<dbReference type="SMART" id="SM00504">
    <property type="entry name" value="Ubox"/>
    <property type="match status" value="1"/>
</dbReference>
<evidence type="ECO:0000313" key="15">
    <source>
        <dbReference type="EMBL" id="KAL5106093.1"/>
    </source>
</evidence>
<feature type="region of interest" description="Disordered" evidence="12">
    <location>
        <begin position="1140"/>
        <end position="1171"/>
    </location>
</feature>
<dbReference type="InterPro" id="IPR001841">
    <property type="entry name" value="Znf_RING"/>
</dbReference>
<dbReference type="InterPro" id="IPR018957">
    <property type="entry name" value="Znf_C3HC4_RING-type"/>
</dbReference>